<dbReference type="OrthoDB" id="5422338at2"/>
<dbReference type="Pfam" id="PF05090">
    <property type="entry name" value="HTTM"/>
    <property type="match status" value="1"/>
</dbReference>
<keyword evidence="2 5" id="KW-0812">Transmembrane</keyword>
<evidence type="ECO:0000259" key="6">
    <source>
        <dbReference type="SMART" id="SM00752"/>
    </source>
</evidence>
<comment type="subcellular location">
    <subcellularLocation>
        <location evidence="1">Endomembrane system</location>
        <topology evidence="1">Multi-pass membrane protein</topology>
    </subcellularLocation>
</comment>
<keyword evidence="3 5" id="KW-1133">Transmembrane helix</keyword>
<evidence type="ECO:0000256" key="3">
    <source>
        <dbReference type="ARBA" id="ARBA00022989"/>
    </source>
</evidence>
<name>A0A1I4F9C7_9RHOB</name>
<dbReference type="EMBL" id="FOTF01000008">
    <property type="protein sequence ID" value="SFL14504.1"/>
    <property type="molecule type" value="Genomic_DNA"/>
</dbReference>
<protein>
    <submittedName>
        <fullName evidence="7">Vitamin K-dependent gamma-carboxylase</fullName>
    </submittedName>
</protein>
<feature type="transmembrane region" description="Helical" evidence="5">
    <location>
        <begin position="105"/>
        <end position="122"/>
    </location>
</feature>
<accession>A0A1I4F9C7</accession>
<dbReference type="STRING" id="195913.SAMN04488004_108200"/>
<evidence type="ECO:0000313" key="7">
    <source>
        <dbReference type="EMBL" id="SFL14504.1"/>
    </source>
</evidence>
<gene>
    <name evidence="7" type="ORF">SAMN04488004_108200</name>
</gene>
<keyword evidence="8" id="KW-1185">Reference proteome</keyword>
<dbReference type="AlphaFoldDB" id="A0A1I4F9C7"/>
<feature type="transmembrane region" description="Helical" evidence="5">
    <location>
        <begin position="159"/>
        <end position="176"/>
    </location>
</feature>
<feature type="domain" description="HTTM-like" evidence="6">
    <location>
        <begin position="5"/>
        <end position="223"/>
    </location>
</feature>
<dbReference type="GO" id="GO:0012505">
    <property type="term" value="C:endomembrane system"/>
    <property type="evidence" value="ECO:0007669"/>
    <property type="project" value="UniProtKB-SubCell"/>
</dbReference>
<evidence type="ECO:0000256" key="4">
    <source>
        <dbReference type="ARBA" id="ARBA00023136"/>
    </source>
</evidence>
<sequence length="228" mass="25261">MTFDAAIRATEILLALAFFQQSAEHIIPSGSVRLLFLPRAIGSLLVLVGFQTDVALLLLSLHSAIVLHHYQGPYNGGSDRMGLLVLYCLTLAHWLPAGFSAQMAFGYLAIQVVLSYFMSGLVKITNPDWRSGQALQDVFAFSAYPVSESLRLLADRPRLLHTGAWAVMLFELAFPMGFVHPALLKITLAIAFAFHVANACLFGLNRFVWFWAASYPSLFWLQAQIFPP</sequence>
<dbReference type="Proteomes" id="UP000199550">
    <property type="component" value="Unassembled WGS sequence"/>
</dbReference>
<reference evidence="7 8" key="1">
    <citation type="submission" date="2016-10" db="EMBL/GenBank/DDBJ databases">
        <authorList>
            <person name="de Groot N.N."/>
        </authorList>
    </citation>
    <scope>NUCLEOTIDE SEQUENCE [LARGE SCALE GENOMIC DNA]</scope>
    <source>
        <strain evidence="7 8">DSM 16199</strain>
    </source>
</reference>
<feature type="transmembrane region" description="Helical" evidence="5">
    <location>
        <begin position="81"/>
        <end position="99"/>
    </location>
</feature>
<dbReference type="RefSeq" id="WP_090188812.1">
    <property type="nucleotide sequence ID" value="NZ_FOTF01000008.1"/>
</dbReference>
<dbReference type="InterPro" id="IPR011020">
    <property type="entry name" value="HTTM-like"/>
</dbReference>
<evidence type="ECO:0000256" key="1">
    <source>
        <dbReference type="ARBA" id="ARBA00004127"/>
    </source>
</evidence>
<proteinExistence type="predicted"/>
<feature type="transmembrane region" description="Helical" evidence="5">
    <location>
        <begin position="39"/>
        <end position="61"/>
    </location>
</feature>
<evidence type="ECO:0000256" key="2">
    <source>
        <dbReference type="ARBA" id="ARBA00022692"/>
    </source>
</evidence>
<organism evidence="7 8">
    <name type="scientific">Loktanella salsilacus</name>
    <dbReference type="NCBI Taxonomy" id="195913"/>
    <lineage>
        <taxon>Bacteria</taxon>
        <taxon>Pseudomonadati</taxon>
        <taxon>Pseudomonadota</taxon>
        <taxon>Alphaproteobacteria</taxon>
        <taxon>Rhodobacterales</taxon>
        <taxon>Roseobacteraceae</taxon>
        <taxon>Loktanella</taxon>
    </lineage>
</organism>
<evidence type="ECO:0000256" key="5">
    <source>
        <dbReference type="SAM" id="Phobius"/>
    </source>
</evidence>
<evidence type="ECO:0000313" key="8">
    <source>
        <dbReference type="Proteomes" id="UP000199550"/>
    </source>
</evidence>
<keyword evidence="4 5" id="KW-0472">Membrane</keyword>
<dbReference type="SMART" id="SM00752">
    <property type="entry name" value="HTTM"/>
    <property type="match status" value="1"/>
</dbReference>
<dbReference type="InterPro" id="IPR053934">
    <property type="entry name" value="HTTM_dom"/>
</dbReference>